<evidence type="ECO:0000313" key="5">
    <source>
        <dbReference type="Proteomes" id="UP001175001"/>
    </source>
</evidence>
<keyword evidence="3" id="KW-0812">Transmembrane</keyword>
<feature type="transmembrane region" description="Helical" evidence="3">
    <location>
        <begin position="680"/>
        <end position="702"/>
    </location>
</feature>
<feature type="transmembrane region" description="Helical" evidence="3">
    <location>
        <begin position="832"/>
        <end position="851"/>
    </location>
</feature>
<organism evidence="4 5">
    <name type="scientific">Lasiodiplodia hormozganensis</name>
    <dbReference type="NCBI Taxonomy" id="869390"/>
    <lineage>
        <taxon>Eukaryota</taxon>
        <taxon>Fungi</taxon>
        <taxon>Dikarya</taxon>
        <taxon>Ascomycota</taxon>
        <taxon>Pezizomycotina</taxon>
        <taxon>Dothideomycetes</taxon>
        <taxon>Dothideomycetes incertae sedis</taxon>
        <taxon>Botryosphaeriales</taxon>
        <taxon>Botryosphaeriaceae</taxon>
        <taxon>Lasiodiplodia</taxon>
    </lineage>
</organism>
<proteinExistence type="predicted"/>
<dbReference type="EMBL" id="JAUJDW010000192">
    <property type="protein sequence ID" value="KAK0615466.1"/>
    <property type="molecule type" value="Genomic_DNA"/>
</dbReference>
<feature type="transmembrane region" description="Helical" evidence="3">
    <location>
        <begin position="654"/>
        <end position="674"/>
    </location>
</feature>
<accession>A0AA39WHG4</accession>
<feature type="compositionally biased region" description="Basic and acidic residues" evidence="2">
    <location>
        <begin position="133"/>
        <end position="144"/>
    </location>
</feature>
<dbReference type="AlphaFoldDB" id="A0AA39WHG4"/>
<evidence type="ECO:0000256" key="2">
    <source>
        <dbReference type="SAM" id="MobiDB-lite"/>
    </source>
</evidence>
<keyword evidence="1" id="KW-0175">Coiled coil</keyword>
<keyword evidence="3" id="KW-0472">Membrane</keyword>
<feature type="transmembrane region" description="Helical" evidence="3">
    <location>
        <begin position="863"/>
        <end position="887"/>
    </location>
</feature>
<keyword evidence="5" id="KW-1185">Reference proteome</keyword>
<reference evidence="4" key="1">
    <citation type="submission" date="2023-06" db="EMBL/GenBank/DDBJ databases">
        <title>Multi-omics analyses reveal the molecular pathogenesis toolkit of Lasiodiplodia hormozganensis, a cross-kingdom pathogen.</title>
        <authorList>
            <person name="Felix C."/>
            <person name="Meneses R."/>
            <person name="Goncalves M.F.M."/>
            <person name="Tilleman L."/>
            <person name="Duarte A.S."/>
            <person name="Jorrin-Novo J.V."/>
            <person name="Van De Peer Y."/>
            <person name="Deforce D."/>
            <person name="Van Nieuwerburgh F."/>
            <person name="Esteves A.C."/>
            <person name="Alves A."/>
        </authorList>
    </citation>
    <scope>NUCLEOTIDE SEQUENCE</scope>
    <source>
        <strain evidence="4">CBS 339.90</strain>
    </source>
</reference>
<comment type="caution">
    <text evidence="4">The sequence shown here is derived from an EMBL/GenBank/DDBJ whole genome shotgun (WGS) entry which is preliminary data.</text>
</comment>
<feature type="coiled-coil region" evidence="1">
    <location>
        <begin position="612"/>
        <end position="639"/>
    </location>
</feature>
<protein>
    <submittedName>
        <fullName evidence="4">Uncharacterized protein</fullName>
    </submittedName>
</protein>
<evidence type="ECO:0000256" key="1">
    <source>
        <dbReference type="SAM" id="Coils"/>
    </source>
</evidence>
<sequence length="896" mass="102533">MKQGFFGSDQSKMAPPWINSIETQKLHEHNDDAQWENPLRYGLAMVMSSNRRWQMNHKPANRMFSEAAMVLLYSARSNGLFLGEFDQETKEPAIFSEQYYRNSYWNTCFELPYILWMYGKPSLDKTPGIKPRLPVEKKGRKSGDRLQAAQSTATYVHEGVPASPVQPLDGTTEGVSHIRGESEIQSKPESSAQKRARDTQAAIDALTVKKTMPFNDFIDQKSVVEPSDDWLYSFPDFLDFDPEVATWDNIKPKVTGLLDLERPDRHFSTDNLITDSARIFHQTFEKSDNAQMSLDDEFPDKSDDKLRGAIVDIPKSKQRRKGSPGKSDDADMFWYLGTNRDMWAILRGMRTEQMAKKRIVWLPYPNKETALLCYLGSPESQHDAMMDFFDRHYSYEHYFFDDTIAVQNIWETELHLPFYQLLGNESSFGRETGFLPQQQEITSPALSGKRIVRATIGFRFLGDFLDRYWTCHVVECIPGQRYDGQNLGERTARLTSGVGTWKQRKALELVLFDIIISEILNGVTNILQALFVRETRQVSLSGFSRNDYLILQDRSQSQRYILQVLEEDLKETLEQIESWKNREADRSQERPRWTKNDERKYRGPINKLLRSNERKIRKLKNHQIHIQSLRTELLNTQQQFRDDLNFLGAEDIKYFTYVTVVFLPLGFAASIFSMSEAPPGIVLISMVVTAVAALALTILALVSAKGIAGFVSAISHGFRGLISSITSNSVLYQHYHHQNGQPSTTTNFVVDQGGAVDANHILPKIAHGLWLCWFWVAYITQELPGRQFQMVYKSWKMEIPSTGESSSHSTFTRWVISALTTGAWLLQVPLKVGILFAITLTGSICWLAIGFKRLYSILKYPLALMIAVVFAPVFAISYVVNLIWLNIYDTALWSGK</sequence>
<evidence type="ECO:0000256" key="3">
    <source>
        <dbReference type="SAM" id="Phobius"/>
    </source>
</evidence>
<feature type="region of interest" description="Disordered" evidence="2">
    <location>
        <begin position="131"/>
        <end position="197"/>
    </location>
</feature>
<feature type="compositionally biased region" description="Basic and acidic residues" evidence="2">
    <location>
        <begin position="176"/>
        <end position="186"/>
    </location>
</feature>
<name>A0AA39WHG4_9PEZI</name>
<dbReference type="Proteomes" id="UP001175001">
    <property type="component" value="Unassembled WGS sequence"/>
</dbReference>
<gene>
    <name evidence="4" type="ORF">DIS24_g11780</name>
</gene>
<evidence type="ECO:0000313" key="4">
    <source>
        <dbReference type="EMBL" id="KAK0615466.1"/>
    </source>
</evidence>
<keyword evidence="3" id="KW-1133">Transmembrane helix</keyword>